<feature type="domain" description="BTB" evidence="1">
    <location>
        <begin position="48"/>
        <end position="119"/>
    </location>
</feature>
<dbReference type="Gene3D" id="3.30.710.10">
    <property type="entry name" value="Potassium Channel Kv1.1, Chain A"/>
    <property type="match status" value="1"/>
</dbReference>
<gene>
    <name evidence="2" type="ORF">JAAARDRAFT_203451</name>
</gene>
<dbReference type="SUPFAM" id="SSF54695">
    <property type="entry name" value="POZ domain"/>
    <property type="match status" value="1"/>
</dbReference>
<dbReference type="EMBL" id="KL197711">
    <property type="protein sequence ID" value="KDQ62284.1"/>
    <property type="molecule type" value="Genomic_DNA"/>
</dbReference>
<dbReference type="OrthoDB" id="2799068at2759"/>
<dbReference type="InterPro" id="IPR011333">
    <property type="entry name" value="SKP1/BTB/POZ_sf"/>
</dbReference>
<reference evidence="3" key="1">
    <citation type="journal article" date="2014" name="Proc. Natl. Acad. Sci. U.S.A.">
        <title>Extensive sampling of basidiomycete genomes demonstrates inadequacy of the white-rot/brown-rot paradigm for wood decay fungi.</title>
        <authorList>
            <person name="Riley R."/>
            <person name="Salamov A.A."/>
            <person name="Brown D.W."/>
            <person name="Nagy L.G."/>
            <person name="Floudas D."/>
            <person name="Held B.W."/>
            <person name="Levasseur A."/>
            <person name="Lombard V."/>
            <person name="Morin E."/>
            <person name="Otillar R."/>
            <person name="Lindquist E.A."/>
            <person name="Sun H."/>
            <person name="LaButti K.M."/>
            <person name="Schmutz J."/>
            <person name="Jabbour D."/>
            <person name="Luo H."/>
            <person name="Baker S.E."/>
            <person name="Pisabarro A.G."/>
            <person name="Walton J.D."/>
            <person name="Blanchette R.A."/>
            <person name="Henrissat B."/>
            <person name="Martin F."/>
            <person name="Cullen D."/>
            <person name="Hibbett D.S."/>
            <person name="Grigoriev I.V."/>
        </authorList>
    </citation>
    <scope>NUCLEOTIDE SEQUENCE [LARGE SCALE GENOMIC DNA]</scope>
    <source>
        <strain evidence="3">MUCL 33604</strain>
    </source>
</reference>
<proteinExistence type="predicted"/>
<evidence type="ECO:0000259" key="1">
    <source>
        <dbReference type="PROSITE" id="PS50097"/>
    </source>
</evidence>
<keyword evidence="3" id="KW-1185">Reference proteome</keyword>
<dbReference type="HOGENOM" id="CLU_033082_7_1_1"/>
<sequence length="385" mass="43803">MMPETRSSSKRRRTMDGSVDADVTISESSQPAQNPTVVKSDTIWFFDGNIVLQATDEAEHTQHLFKCHKSILAKHSSIFDDVFGLPQSQESSEQFEGVPLVRLPDSADDLRDLLELLYDPIRIPHEKHAAETVGNVAGVLRLATKYDIAPLRQRLIEVLERDWSRTLRGWDQNISEIDELMLSKQGGNFDDFLPEPASLIRLAQECKVPSVLTSAYYQLCRVYDSRTPEDEEKRFAEIDLLSASDLRRFIKGREALRLEIRRFLVSISSNKRPAASITCNLSPGKNKDGHTIWGCKTKLRQWVTSTAFDELCGTMSDDPLSRMSVMVRKAGNLSDKEVCVNCRIWLSQTIRTKREELWLALGDYFEVDDFDDGEVEIVEEQEVEA</sequence>
<protein>
    <recommendedName>
        <fullName evidence="1">BTB domain-containing protein</fullName>
    </recommendedName>
</protein>
<accession>A0A067Q5L6</accession>
<feature type="non-terminal residue" evidence="2">
    <location>
        <position position="1"/>
    </location>
</feature>
<dbReference type="Proteomes" id="UP000027265">
    <property type="component" value="Unassembled WGS sequence"/>
</dbReference>
<dbReference type="PROSITE" id="PS50097">
    <property type="entry name" value="BTB"/>
    <property type="match status" value="1"/>
</dbReference>
<dbReference type="AlphaFoldDB" id="A0A067Q5L6"/>
<evidence type="ECO:0000313" key="2">
    <source>
        <dbReference type="EMBL" id="KDQ62284.1"/>
    </source>
</evidence>
<dbReference type="SMART" id="SM00225">
    <property type="entry name" value="BTB"/>
    <property type="match status" value="1"/>
</dbReference>
<organism evidence="2 3">
    <name type="scientific">Jaapia argillacea MUCL 33604</name>
    <dbReference type="NCBI Taxonomy" id="933084"/>
    <lineage>
        <taxon>Eukaryota</taxon>
        <taxon>Fungi</taxon>
        <taxon>Dikarya</taxon>
        <taxon>Basidiomycota</taxon>
        <taxon>Agaricomycotina</taxon>
        <taxon>Agaricomycetes</taxon>
        <taxon>Agaricomycetidae</taxon>
        <taxon>Jaapiales</taxon>
        <taxon>Jaapiaceae</taxon>
        <taxon>Jaapia</taxon>
    </lineage>
</organism>
<dbReference type="InParanoid" id="A0A067Q5L6"/>
<dbReference type="Pfam" id="PF00651">
    <property type="entry name" value="BTB"/>
    <property type="match status" value="1"/>
</dbReference>
<name>A0A067Q5L6_9AGAM</name>
<evidence type="ECO:0000313" key="3">
    <source>
        <dbReference type="Proteomes" id="UP000027265"/>
    </source>
</evidence>
<dbReference type="InterPro" id="IPR000210">
    <property type="entry name" value="BTB/POZ_dom"/>
</dbReference>